<keyword evidence="2" id="KW-1133">Transmembrane helix</keyword>
<gene>
    <name evidence="3" type="ORF">PBRA_002380</name>
</gene>
<dbReference type="AlphaFoldDB" id="A0A0G4J3K0"/>
<keyword evidence="2" id="KW-0472">Membrane</keyword>
<keyword evidence="2" id="KW-0812">Transmembrane</keyword>
<reference evidence="3 4" key="1">
    <citation type="submission" date="2015-02" db="EMBL/GenBank/DDBJ databases">
        <authorList>
            <person name="Chooi Y.-H."/>
        </authorList>
    </citation>
    <scope>NUCLEOTIDE SEQUENCE [LARGE SCALE GENOMIC DNA]</scope>
    <source>
        <strain evidence="3">E3</strain>
    </source>
</reference>
<sequence>MQWDGPVPRPVGLPANRRSQATPSAAHHWTTVIKRRTNMYLPHCLLRATGCPATCRVKACSGVPDNDCRNLRVAWPWALGVCGICAHDVFSTMAKWEKYLMVAMGVTTFAGLAGLLYMRRDPQFVAEARVYRSTIMPSTLHRRVETATNPEGHPKL</sequence>
<name>A0A0G4J3K0_PLABS</name>
<evidence type="ECO:0000256" key="2">
    <source>
        <dbReference type="SAM" id="Phobius"/>
    </source>
</evidence>
<dbReference type="Proteomes" id="UP000039324">
    <property type="component" value="Unassembled WGS sequence"/>
</dbReference>
<feature type="region of interest" description="Disordered" evidence="1">
    <location>
        <begin position="1"/>
        <end position="24"/>
    </location>
</feature>
<evidence type="ECO:0000313" key="3">
    <source>
        <dbReference type="EMBL" id="CEP02115.1"/>
    </source>
</evidence>
<protein>
    <submittedName>
        <fullName evidence="3">Uncharacterized protein</fullName>
    </submittedName>
</protein>
<evidence type="ECO:0000313" key="4">
    <source>
        <dbReference type="Proteomes" id="UP000039324"/>
    </source>
</evidence>
<dbReference type="EMBL" id="CDSF01000122">
    <property type="protein sequence ID" value="CEP02115.1"/>
    <property type="molecule type" value="Genomic_DNA"/>
</dbReference>
<proteinExistence type="predicted"/>
<feature type="transmembrane region" description="Helical" evidence="2">
    <location>
        <begin position="99"/>
        <end position="118"/>
    </location>
</feature>
<evidence type="ECO:0000256" key="1">
    <source>
        <dbReference type="SAM" id="MobiDB-lite"/>
    </source>
</evidence>
<organism evidence="3 4">
    <name type="scientific">Plasmodiophora brassicae</name>
    <name type="common">Clubroot disease agent</name>
    <dbReference type="NCBI Taxonomy" id="37360"/>
    <lineage>
        <taxon>Eukaryota</taxon>
        <taxon>Sar</taxon>
        <taxon>Rhizaria</taxon>
        <taxon>Endomyxa</taxon>
        <taxon>Phytomyxea</taxon>
        <taxon>Plasmodiophorida</taxon>
        <taxon>Plasmodiophoridae</taxon>
        <taxon>Plasmodiophora</taxon>
    </lineage>
</organism>
<keyword evidence="4" id="KW-1185">Reference proteome</keyword>
<accession>A0A0G4J3K0</accession>